<accession>A0A165JQG4</accession>
<dbReference type="AlphaFoldDB" id="A0A165JQG4"/>
<feature type="transmembrane region" description="Helical" evidence="1">
    <location>
        <begin position="37"/>
        <end position="56"/>
    </location>
</feature>
<proteinExistence type="predicted"/>
<reference evidence="2 3" key="1">
    <citation type="journal article" date="2016" name="Fungal Biol.">
        <title>The genome of Xylona heveae provides a window into fungal endophytism.</title>
        <authorList>
            <person name="Gazis R."/>
            <person name="Kuo A."/>
            <person name="Riley R."/>
            <person name="LaButti K."/>
            <person name="Lipzen A."/>
            <person name="Lin J."/>
            <person name="Amirebrahimi M."/>
            <person name="Hesse C.N."/>
            <person name="Spatafora J.W."/>
            <person name="Henrissat B."/>
            <person name="Hainaut M."/>
            <person name="Grigoriev I.V."/>
            <person name="Hibbett D.S."/>
        </authorList>
    </citation>
    <scope>NUCLEOTIDE SEQUENCE [LARGE SCALE GENOMIC DNA]</scope>
    <source>
        <strain evidence="2 3">TC161</strain>
    </source>
</reference>
<dbReference type="GeneID" id="28894332"/>
<dbReference type="RefSeq" id="XP_018192067.1">
    <property type="nucleotide sequence ID" value="XM_018329195.1"/>
</dbReference>
<organism evidence="2 3">
    <name type="scientific">Xylona heveae (strain CBS 132557 / TC161)</name>
    <dbReference type="NCBI Taxonomy" id="1328760"/>
    <lineage>
        <taxon>Eukaryota</taxon>
        <taxon>Fungi</taxon>
        <taxon>Dikarya</taxon>
        <taxon>Ascomycota</taxon>
        <taxon>Pezizomycotina</taxon>
        <taxon>Xylonomycetes</taxon>
        <taxon>Xylonales</taxon>
        <taxon>Xylonaceae</taxon>
        <taxon>Xylona</taxon>
    </lineage>
</organism>
<sequence>MAFTGWSSFFVFRGIDIILLLYHTILTVDLQTTRLSITCRILSFIFFVKISCAGIVSDNIL</sequence>
<feature type="transmembrane region" description="Helical" evidence="1">
    <location>
        <begin position="6"/>
        <end position="25"/>
    </location>
</feature>
<keyword evidence="1" id="KW-0812">Transmembrane</keyword>
<name>A0A165JQG4_XYLHT</name>
<keyword evidence="1" id="KW-0472">Membrane</keyword>
<dbReference type="Proteomes" id="UP000076632">
    <property type="component" value="Unassembled WGS sequence"/>
</dbReference>
<gene>
    <name evidence="2" type="ORF">L228DRAFT_14284</name>
</gene>
<evidence type="ECO:0000256" key="1">
    <source>
        <dbReference type="SAM" id="Phobius"/>
    </source>
</evidence>
<evidence type="ECO:0000313" key="3">
    <source>
        <dbReference type="Proteomes" id="UP000076632"/>
    </source>
</evidence>
<keyword evidence="3" id="KW-1185">Reference proteome</keyword>
<dbReference type="EMBL" id="KV407454">
    <property type="protein sequence ID" value="KZF26512.1"/>
    <property type="molecule type" value="Genomic_DNA"/>
</dbReference>
<protein>
    <submittedName>
        <fullName evidence="2">Uncharacterized protein</fullName>
    </submittedName>
</protein>
<dbReference type="InParanoid" id="A0A165JQG4"/>
<evidence type="ECO:0000313" key="2">
    <source>
        <dbReference type="EMBL" id="KZF26512.1"/>
    </source>
</evidence>
<keyword evidence="1" id="KW-1133">Transmembrane helix</keyword>